<dbReference type="InterPro" id="IPR035595">
    <property type="entry name" value="UDP_glycos_trans_CS"/>
</dbReference>
<dbReference type="FunFam" id="3.40.50.2000:FF:000019">
    <property type="entry name" value="Glycosyltransferase"/>
    <property type="match status" value="1"/>
</dbReference>
<dbReference type="GO" id="GO:0080044">
    <property type="term" value="F:quercetin 7-O-glucosyltransferase activity"/>
    <property type="evidence" value="ECO:0007669"/>
    <property type="project" value="TreeGrafter"/>
</dbReference>
<dbReference type="SUPFAM" id="SSF53756">
    <property type="entry name" value="UDP-Glycosyltransferase/glycogen phosphorylase"/>
    <property type="match status" value="1"/>
</dbReference>
<dbReference type="Gene3D" id="3.40.50.2000">
    <property type="entry name" value="Glycogen Phosphorylase B"/>
    <property type="match status" value="2"/>
</dbReference>
<accession>A0AAD3T166</accession>
<evidence type="ECO:0000256" key="5">
    <source>
        <dbReference type="RuleBase" id="RU362057"/>
    </source>
</evidence>
<dbReference type="InterPro" id="IPR002213">
    <property type="entry name" value="UDP_glucos_trans"/>
</dbReference>
<evidence type="ECO:0000256" key="4">
    <source>
        <dbReference type="RuleBase" id="RU003718"/>
    </source>
</evidence>
<keyword evidence="7" id="KW-1185">Reference proteome</keyword>
<dbReference type="Proteomes" id="UP001279734">
    <property type="component" value="Unassembled WGS sequence"/>
</dbReference>
<dbReference type="AlphaFoldDB" id="A0AAD3T166"/>
<dbReference type="PANTHER" id="PTHR11926">
    <property type="entry name" value="GLUCOSYL/GLUCURONOSYL TRANSFERASES"/>
    <property type="match status" value="1"/>
</dbReference>
<dbReference type="FunFam" id="3.40.50.2000:FF:000057">
    <property type="entry name" value="Glycosyltransferase"/>
    <property type="match status" value="1"/>
</dbReference>
<evidence type="ECO:0000256" key="3">
    <source>
        <dbReference type="ARBA" id="ARBA00022679"/>
    </source>
</evidence>
<gene>
    <name evidence="6" type="ORF">Nepgr_021587</name>
</gene>
<dbReference type="PROSITE" id="PS00375">
    <property type="entry name" value="UDPGT"/>
    <property type="match status" value="1"/>
</dbReference>
<dbReference type="CDD" id="cd03784">
    <property type="entry name" value="GT1_Gtf-like"/>
    <property type="match status" value="1"/>
</dbReference>
<keyword evidence="3 4" id="KW-0808">Transferase</keyword>
<dbReference type="EMBL" id="BSYO01000021">
    <property type="protein sequence ID" value="GMH19746.1"/>
    <property type="molecule type" value="Genomic_DNA"/>
</dbReference>
<reference evidence="6" key="1">
    <citation type="submission" date="2023-05" db="EMBL/GenBank/DDBJ databases">
        <title>Nepenthes gracilis genome sequencing.</title>
        <authorList>
            <person name="Fukushima K."/>
        </authorList>
    </citation>
    <scope>NUCLEOTIDE SEQUENCE</scope>
    <source>
        <strain evidence="6">SING2019-196</strain>
    </source>
</reference>
<comment type="similarity">
    <text evidence="1 4">Belongs to the UDP-glycosyltransferase family.</text>
</comment>
<dbReference type="PANTHER" id="PTHR11926:SF1311">
    <property type="entry name" value="UDP-GLYCOSYLTRANSFERASE 74F2"/>
    <property type="match status" value="1"/>
</dbReference>
<keyword evidence="2 4" id="KW-0328">Glycosyltransferase</keyword>
<protein>
    <recommendedName>
        <fullName evidence="5">Glycosyltransferase</fullName>
        <ecNumber evidence="5">2.4.1.-</ecNumber>
    </recommendedName>
</protein>
<evidence type="ECO:0000256" key="2">
    <source>
        <dbReference type="ARBA" id="ARBA00022676"/>
    </source>
</evidence>
<comment type="caution">
    <text evidence="6">The sequence shown here is derived from an EMBL/GenBank/DDBJ whole genome shotgun (WGS) entry which is preliminary data.</text>
</comment>
<sequence length="458" mass="50168">MVKKARVAHVLIFPYPAQGHINPMIQFGKRLTAANRVKATLATTIFISKSMHLNESTGSVQIDTISDGYDESGYAGAESTKAYLSSFQSAGSRTLAHLIQRHSSSNHPIDCVVYDAVVPWILDVAKDHGLAGAAFFTQPCAVSNIAYYVYRGLLPLPVSSNLVSVPGLPFLEVGDLPSFISKPDVYPAYLEATLHKFSNLDKADFVLINTVYELEEKAVDAISTQWQILPIGPSIPSFYLDNRVKKDKAYGLSLFNSDYKTVTNWLEDKPPNSVVYVSFGSVANLGQEQMKELARGLKASNCYFLWVIRASEQALLLKHTIAETGKKGMIVEWCAQLEVLASEAVGCFLTHCGWNSTLEALCLGVPIVAMPQWADQTTNAKLVQDVWKAGLRVTSEEKGIVRGREIAGCIREVMHGAKAEEMKANAMRLSRLVRAAVSEGGTSAKNIDKFVSILEEQS</sequence>
<name>A0AAD3T166_NEPGR</name>
<evidence type="ECO:0000256" key="1">
    <source>
        <dbReference type="ARBA" id="ARBA00009995"/>
    </source>
</evidence>
<dbReference type="GO" id="GO:0080043">
    <property type="term" value="F:quercetin 3-O-glucosyltransferase activity"/>
    <property type="evidence" value="ECO:0007669"/>
    <property type="project" value="TreeGrafter"/>
</dbReference>
<dbReference type="Pfam" id="PF00201">
    <property type="entry name" value="UDPGT"/>
    <property type="match status" value="1"/>
</dbReference>
<organism evidence="6 7">
    <name type="scientific">Nepenthes gracilis</name>
    <name type="common">Slender pitcher plant</name>
    <dbReference type="NCBI Taxonomy" id="150966"/>
    <lineage>
        <taxon>Eukaryota</taxon>
        <taxon>Viridiplantae</taxon>
        <taxon>Streptophyta</taxon>
        <taxon>Embryophyta</taxon>
        <taxon>Tracheophyta</taxon>
        <taxon>Spermatophyta</taxon>
        <taxon>Magnoliopsida</taxon>
        <taxon>eudicotyledons</taxon>
        <taxon>Gunneridae</taxon>
        <taxon>Pentapetalae</taxon>
        <taxon>Caryophyllales</taxon>
        <taxon>Nepenthaceae</taxon>
        <taxon>Nepenthes</taxon>
    </lineage>
</organism>
<dbReference type="EC" id="2.4.1.-" evidence="5"/>
<proteinExistence type="inferred from homology"/>
<evidence type="ECO:0000313" key="6">
    <source>
        <dbReference type="EMBL" id="GMH19746.1"/>
    </source>
</evidence>
<evidence type="ECO:0000313" key="7">
    <source>
        <dbReference type="Proteomes" id="UP001279734"/>
    </source>
</evidence>